<protein>
    <submittedName>
        <fullName evidence="1">Uncharacterized protein</fullName>
    </submittedName>
</protein>
<evidence type="ECO:0000313" key="2">
    <source>
        <dbReference type="Proteomes" id="UP000216189"/>
    </source>
</evidence>
<keyword evidence="2" id="KW-1185">Reference proteome</keyword>
<dbReference type="EMBL" id="NPJF01000067">
    <property type="protein sequence ID" value="OYP53172.1"/>
    <property type="molecule type" value="Genomic_DNA"/>
</dbReference>
<name>A0ABX4EE44_SEGBR</name>
<evidence type="ECO:0000313" key="1">
    <source>
        <dbReference type="EMBL" id="OYP53172.1"/>
    </source>
</evidence>
<sequence>MICDLTILVLNCQFLDIKVIINNVTAAKECEKKWILSTINKKVQPLLALFVKTLLYTPIDKF</sequence>
<dbReference type="Proteomes" id="UP000216189">
    <property type="component" value="Unassembled WGS sequence"/>
</dbReference>
<reference evidence="1 2" key="1">
    <citation type="submission" date="2017-08" db="EMBL/GenBank/DDBJ databases">
        <title>Comparative genomics of non-oral Prevotella species.</title>
        <authorList>
            <person name="Accetto T."/>
            <person name="Nograsek B."/>
            <person name="Avgustin G."/>
        </authorList>
    </citation>
    <scope>NUCLEOTIDE SEQUENCE [LARGE SCALE GENOMIC DNA]</scope>
    <source>
        <strain evidence="1 2">TC1-1</strain>
    </source>
</reference>
<accession>A0ABX4EE44</accession>
<organism evidence="1 2">
    <name type="scientific">Segatella bryantii</name>
    <name type="common">Prevotella bryantii</name>
    <dbReference type="NCBI Taxonomy" id="77095"/>
    <lineage>
        <taxon>Bacteria</taxon>
        <taxon>Pseudomonadati</taxon>
        <taxon>Bacteroidota</taxon>
        <taxon>Bacteroidia</taxon>
        <taxon>Bacteroidales</taxon>
        <taxon>Prevotellaceae</taxon>
        <taxon>Segatella</taxon>
    </lineage>
</organism>
<comment type="caution">
    <text evidence="1">The sequence shown here is derived from an EMBL/GenBank/DDBJ whole genome shotgun (WGS) entry which is preliminary data.</text>
</comment>
<gene>
    <name evidence="1" type="ORF">CIK91_13290</name>
</gene>
<proteinExistence type="predicted"/>